<feature type="domain" description="ParB-like N-terminal" evidence="2">
    <location>
        <begin position="4"/>
        <end position="99"/>
    </location>
</feature>
<name>A0A370L0X9_9HYPH</name>
<dbReference type="EMBL" id="QQTP01000014">
    <property type="protein sequence ID" value="RDJ21067.1"/>
    <property type="molecule type" value="Genomic_DNA"/>
</dbReference>
<dbReference type="SMART" id="SM00470">
    <property type="entry name" value="ParB"/>
    <property type="match status" value="1"/>
</dbReference>
<dbReference type="AlphaFoldDB" id="A0A370L0X9"/>
<dbReference type="PANTHER" id="PTHR33375">
    <property type="entry name" value="CHROMOSOME-PARTITIONING PROTEIN PARB-RELATED"/>
    <property type="match status" value="1"/>
</dbReference>
<dbReference type="Pfam" id="PF02195">
    <property type="entry name" value="ParB_N"/>
    <property type="match status" value="1"/>
</dbReference>
<dbReference type="InterPro" id="IPR003115">
    <property type="entry name" value="ParB_N"/>
</dbReference>
<dbReference type="GO" id="GO:0005694">
    <property type="term" value="C:chromosome"/>
    <property type="evidence" value="ECO:0007669"/>
    <property type="project" value="TreeGrafter"/>
</dbReference>
<dbReference type="CDD" id="cd16406">
    <property type="entry name" value="ParB_N_like"/>
    <property type="match status" value="1"/>
</dbReference>
<dbReference type="InterPro" id="IPR004437">
    <property type="entry name" value="ParB/RepB/Spo0J"/>
</dbReference>
<dbReference type="InterPro" id="IPR050336">
    <property type="entry name" value="Chromosome_partition/occlusion"/>
</dbReference>
<dbReference type="InterPro" id="IPR036086">
    <property type="entry name" value="ParB/Sulfiredoxin_sf"/>
</dbReference>
<accession>A0A370L0X9</accession>
<evidence type="ECO:0000313" key="3">
    <source>
        <dbReference type="EMBL" id="RDJ21067.1"/>
    </source>
</evidence>
<comment type="caution">
    <text evidence="3">The sequence shown here is derived from an EMBL/GenBank/DDBJ whole genome shotgun (WGS) entry which is preliminary data.</text>
</comment>
<dbReference type="NCBIfam" id="TIGR00180">
    <property type="entry name" value="parB_part"/>
    <property type="match status" value="1"/>
</dbReference>
<dbReference type="SUPFAM" id="SSF109709">
    <property type="entry name" value="KorB DNA-binding domain-like"/>
    <property type="match status" value="1"/>
</dbReference>
<dbReference type="SUPFAM" id="SSF110849">
    <property type="entry name" value="ParB/Sulfiredoxin"/>
    <property type="match status" value="1"/>
</dbReference>
<dbReference type="OrthoDB" id="9813122at2"/>
<comment type="similarity">
    <text evidence="1">Belongs to the ParB family.</text>
</comment>
<evidence type="ECO:0000259" key="2">
    <source>
        <dbReference type="SMART" id="SM00470"/>
    </source>
</evidence>
<keyword evidence="4" id="KW-1185">Reference proteome</keyword>
<dbReference type="GO" id="GO:0003677">
    <property type="term" value="F:DNA binding"/>
    <property type="evidence" value="ECO:0007669"/>
    <property type="project" value="InterPro"/>
</dbReference>
<organism evidence="3 4">
    <name type="scientific">Bosea caraganae</name>
    <dbReference type="NCBI Taxonomy" id="2763117"/>
    <lineage>
        <taxon>Bacteria</taxon>
        <taxon>Pseudomonadati</taxon>
        <taxon>Pseudomonadota</taxon>
        <taxon>Alphaproteobacteria</taxon>
        <taxon>Hyphomicrobiales</taxon>
        <taxon>Boseaceae</taxon>
        <taxon>Bosea</taxon>
    </lineage>
</organism>
<dbReference type="Gene3D" id="3.90.1530.30">
    <property type="match status" value="1"/>
</dbReference>
<evidence type="ECO:0000313" key="4">
    <source>
        <dbReference type="Proteomes" id="UP000255207"/>
    </source>
</evidence>
<gene>
    <name evidence="3" type="ORF">DWE98_22350</name>
</gene>
<dbReference type="GO" id="GO:0007059">
    <property type="term" value="P:chromosome segregation"/>
    <property type="evidence" value="ECO:0007669"/>
    <property type="project" value="TreeGrafter"/>
</dbReference>
<protein>
    <submittedName>
        <fullName evidence="3">ParB/RepB/Spo0J family partition protein</fullName>
    </submittedName>
</protein>
<evidence type="ECO:0000256" key="1">
    <source>
        <dbReference type="ARBA" id="ARBA00006295"/>
    </source>
</evidence>
<proteinExistence type="inferred from homology"/>
<sequence length="558" mass="60905">MKLHHIDLTNLKPSPLNVRKHGGEDVSDLVPLIRKLGVLQPLLVRPNCEGFEVIAGGRRLKACQIVAAEGDESFPPVPCAVMEDGDDAAAIEASLAENIARLPMDEIDQYQAFAALVKEGRTLSDIADQFGVTERLVKQRLAIANLIPQVLTLLRKDEIGGDTMRALTLATKAQQKTWLKRFRDPGDRAPQGRQLRQWLLGGEQIATSVAIFPPEAYTGAIVTDLFGEEAYFADPEAFWSLQMAAVAEKIEAYRQRGWSDIVVLEKGSYWYGYEYRKATKKEGGKVFVTLTHSGEVTFHEGFVTEKEARRKQAVADRSDGIEIEDKASRPELTKAALNYVDLHRHAAVRAALLNEGGIALRLMGAHTIAGSNHWRVEADPCRADKHETEASLSSSEATTAVAQEERAVLALLELDEDGAVMGNRHADIGAVFQALLGLEDGDVLRILTFVMAQSLSVGTALVDTLGSLLSVDMGAMWQADDAFLGLIRDRQTLLPMLEDIGGKAVAEVHKASPAKVLRSIIRQCATGDGREKVEGWVPPYLAFPAKGYTERGGIPQTA</sequence>
<dbReference type="PANTHER" id="PTHR33375:SF7">
    <property type="entry name" value="CHROMOSOME 2-PARTITIONING PROTEIN PARB-RELATED"/>
    <property type="match status" value="1"/>
</dbReference>
<reference evidence="4" key="1">
    <citation type="submission" date="2018-07" db="EMBL/GenBank/DDBJ databases">
        <authorList>
            <person name="Safronova V.I."/>
            <person name="Chirak E.R."/>
            <person name="Sazanova A.L."/>
        </authorList>
    </citation>
    <scope>NUCLEOTIDE SEQUENCE [LARGE SCALE GENOMIC DNA]</scope>
    <source>
        <strain evidence="4">RCAM04685</strain>
    </source>
</reference>
<dbReference type="Proteomes" id="UP000255207">
    <property type="component" value="Unassembled WGS sequence"/>
</dbReference>
<dbReference type="Gene3D" id="1.10.10.2830">
    <property type="match status" value="1"/>
</dbReference>